<protein>
    <submittedName>
        <fullName evidence="2">Uncharacterized protein</fullName>
    </submittedName>
</protein>
<proteinExistence type="predicted"/>
<feature type="region of interest" description="Disordered" evidence="1">
    <location>
        <begin position="197"/>
        <end position="247"/>
    </location>
</feature>
<comment type="caution">
    <text evidence="2">The sequence shown here is derived from an EMBL/GenBank/DDBJ whole genome shotgun (WGS) entry which is preliminary data.</text>
</comment>
<evidence type="ECO:0000313" key="2">
    <source>
        <dbReference type="EMBL" id="OZJ05395.1"/>
    </source>
</evidence>
<evidence type="ECO:0000313" key="3">
    <source>
        <dbReference type="Proteomes" id="UP000242875"/>
    </source>
</evidence>
<keyword evidence="3" id="KW-1185">Reference proteome</keyword>
<dbReference type="EMBL" id="MVBO01000016">
    <property type="protein sequence ID" value="OZJ05395.1"/>
    <property type="molecule type" value="Genomic_DNA"/>
</dbReference>
<name>A0A261Y462_9FUNG</name>
<gene>
    <name evidence="2" type="ORF">BZG36_02007</name>
</gene>
<dbReference type="AlphaFoldDB" id="A0A261Y462"/>
<sequence length="283" mass="32384">MYLALSFVTRAADKPIAHCFIPQRARKTGRATTILKKAIFKHGLEPWAERPMGKWIEKGYDSELLRKVRILFEEAQAQCGDDEVKDITFERFAASLNQNSRATQQVCKRLVKASYERHCYLRLRNGRLCRLESNKYMPHATPPTSDPTVHFADQDFASLLTDSTTSSGTDDDDFLGIFAEPLRRSRRHALSVANEAIDESISAPHSESPPLPGEGPFTASPQSMDLSPALMPQPNDSAEDRLSRRPQMYELRELRDIFEPGRRRFDRRHMRSFDGIRGFLERE</sequence>
<accession>A0A261Y462</accession>
<reference evidence="2 3" key="1">
    <citation type="journal article" date="2017" name="Mycologia">
        <title>Bifiguratus adelaidae, gen. et sp. nov., a new member of Mucoromycotina in endophytic and soil-dwelling habitats.</title>
        <authorList>
            <person name="Torres-Cruz T.J."/>
            <person name="Billingsley Tobias T.L."/>
            <person name="Almatruk M."/>
            <person name="Hesse C."/>
            <person name="Kuske C.R."/>
            <person name="Desiro A."/>
            <person name="Benucci G.M."/>
            <person name="Bonito G."/>
            <person name="Stajich J.E."/>
            <person name="Dunlap C."/>
            <person name="Arnold A.E."/>
            <person name="Porras-Alfaro A."/>
        </authorList>
    </citation>
    <scope>NUCLEOTIDE SEQUENCE [LARGE SCALE GENOMIC DNA]</scope>
    <source>
        <strain evidence="2 3">AZ0501</strain>
    </source>
</reference>
<evidence type="ECO:0000256" key="1">
    <source>
        <dbReference type="SAM" id="MobiDB-lite"/>
    </source>
</evidence>
<dbReference type="Proteomes" id="UP000242875">
    <property type="component" value="Unassembled WGS sequence"/>
</dbReference>
<organism evidence="2 3">
    <name type="scientific">Bifiguratus adelaidae</name>
    <dbReference type="NCBI Taxonomy" id="1938954"/>
    <lineage>
        <taxon>Eukaryota</taxon>
        <taxon>Fungi</taxon>
        <taxon>Fungi incertae sedis</taxon>
        <taxon>Mucoromycota</taxon>
        <taxon>Mucoromycotina</taxon>
        <taxon>Endogonomycetes</taxon>
        <taxon>Endogonales</taxon>
        <taxon>Endogonales incertae sedis</taxon>
        <taxon>Bifiguratus</taxon>
    </lineage>
</organism>